<dbReference type="RefSeq" id="WP_264136951.1">
    <property type="nucleotide sequence ID" value="NZ_JAOYOD010000001.1"/>
</dbReference>
<dbReference type="PROSITE" id="PS51257">
    <property type="entry name" value="PROKAR_LIPOPROTEIN"/>
    <property type="match status" value="1"/>
</dbReference>
<evidence type="ECO:0000256" key="2">
    <source>
        <dbReference type="ARBA" id="ARBA00001947"/>
    </source>
</evidence>
<dbReference type="InterPro" id="IPR042097">
    <property type="entry name" value="Aminopeptidase_N-like_N_sf"/>
</dbReference>
<evidence type="ECO:0000256" key="4">
    <source>
        <dbReference type="ARBA" id="ARBA00012564"/>
    </source>
</evidence>
<protein>
    <recommendedName>
        <fullName evidence="5">Aminopeptidase N</fullName>
        <ecNumber evidence="4">3.4.11.2</ecNumber>
    </recommendedName>
</protein>
<evidence type="ECO:0000256" key="11">
    <source>
        <dbReference type="ARBA" id="ARBA00023049"/>
    </source>
</evidence>
<dbReference type="InterPro" id="IPR045357">
    <property type="entry name" value="Aminopeptidase_N-like_N"/>
</dbReference>
<evidence type="ECO:0000256" key="5">
    <source>
        <dbReference type="ARBA" id="ARBA00015611"/>
    </source>
</evidence>
<keyword evidence="11" id="KW-0482">Metalloprotease</keyword>
<dbReference type="InterPro" id="IPR001930">
    <property type="entry name" value="Peptidase_M1"/>
</dbReference>
<dbReference type="PANTHER" id="PTHR11533">
    <property type="entry name" value="PROTEASE M1 ZINC METALLOPROTEASE"/>
    <property type="match status" value="1"/>
</dbReference>
<dbReference type="InterPro" id="IPR027268">
    <property type="entry name" value="Peptidase_M4/M1_CTD_sf"/>
</dbReference>
<dbReference type="SUPFAM" id="SSF55486">
    <property type="entry name" value="Metalloproteases ('zincins'), catalytic domain"/>
    <property type="match status" value="1"/>
</dbReference>
<evidence type="ECO:0000256" key="3">
    <source>
        <dbReference type="ARBA" id="ARBA00010136"/>
    </source>
</evidence>
<evidence type="ECO:0000256" key="9">
    <source>
        <dbReference type="ARBA" id="ARBA00022801"/>
    </source>
</evidence>
<evidence type="ECO:0000256" key="7">
    <source>
        <dbReference type="ARBA" id="ARBA00022670"/>
    </source>
</evidence>
<proteinExistence type="inferred from homology"/>
<comment type="catalytic activity">
    <reaction evidence="1">
        <text>Release of an N-terminal amino acid, Xaa-|-Yaa- from a peptide, amide or arylamide. Xaa is preferably Ala, but may be most amino acids including Pro (slow action). When a terminal hydrophobic residue is followed by a prolyl residue, the two may be released as an intact Xaa-Pro dipeptide.</text>
        <dbReference type="EC" id="3.4.11.2"/>
    </reaction>
</comment>
<dbReference type="EMBL" id="JAOYOD010000001">
    <property type="protein sequence ID" value="MCV9386166.1"/>
    <property type="molecule type" value="Genomic_DNA"/>
</dbReference>
<comment type="caution">
    <text evidence="14">The sequence shown here is derived from an EMBL/GenBank/DDBJ whole genome shotgun (WGS) entry which is preliminary data.</text>
</comment>
<accession>A0ABT3CR44</accession>
<evidence type="ECO:0000256" key="6">
    <source>
        <dbReference type="ARBA" id="ARBA00022438"/>
    </source>
</evidence>
<keyword evidence="8" id="KW-0479">Metal-binding</keyword>
<evidence type="ECO:0000313" key="15">
    <source>
        <dbReference type="Proteomes" id="UP001300692"/>
    </source>
</evidence>
<dbReference type="CDD" id="cd09602">
    <property type="entry name" value="M1_APN"/>
    <property type="match status" value="1"/>
</dbReference>
<dbReference type="GO" id="GO:0004177">
    <property type="term" value="F:aminopeptidase activity"/>
    <property type="evidence" value="ECO:0007669"/>
    <property type="project" value="UniProtKB-KW"/>
</dbReference>
<sequence length="864" mass="100078">MKQIVILFFLSILVFSCQDQVTVEVEDGISFQLAQERKANIKDISYHLTFDIPESPEQGIPSELILGVKLTALDKDLILDFSADSELLKAIEVNDQSVEIYHSHQHLIIPKASLKKGYNEIKIDFIAGDAALNRNEEYLYALFVPSKASSTFPCFDQPNLKARFSLNLILPQGWNYMANSPLLEQETRGDKIFYQFKESALLSTYLFSFVAGDFEHVELNSGGFEMELLHRESEDARLEQNLDEIVDLHQQAIKWLESYTGIAYPYEKFGVAVLPGFQFGGMEHPGVVHYRSSLLMLEESATLQDRLNRAGLIAHETAHMWFGNWVTMEWFDDVWMKEVFANFMADKIVKEMFPDVNHDLAFLYDHYPAAYAVDRTEGSTPIRQHLDNLKDAANMYGSIIYHKAPIMMRQLEWKIGEKRLQSALQEYLENYGESNADWEDLIEIIQRVSAQDLSQFNQSWVYESGMPYFELTEFRTETQFEFDLIQHDPKGKGRVWPQVVDVAFTDEYGTVTQQVTLDKQHYIFPQLAGRDDTKFVLLNSSGKGYGVFSHGLGYIKDEFLFNKARVDISRYDDVLVRGAAYINLHEYLLQEGFHPEMYFYFLQNYLKEETNEQIVQYLLRVMQQVYFRFFTQEMRMSNAGGVESILLNKLEKTESVPLKSALFNAYIAMAQSSDGIAKLRTFWKGDSLPEGVSISSRQEESLALEIALKGNPEDETIIDEQINRMTNQDRIKRLNFIRPAVSSGSSVRRRFFESLKEEKNRVQEPWVITALSYLHHPVRQEASIDYLMPSLELLPELQRTGDIFFTKRWLDETLYGYQSTEAADIVRQYLEDNELNYHLKNKVLQSSDMLFRSEKMLNDYLSSD</sequence>
<keyword evidence="6 14" id="KW-0031">Aminopeptidase</keyword>
<evidence type="ECO:0000256" key="10">
    <source>
        <dbReference type="ARBA" id="ARBA00022833"/>
    </source>
</evidence>
<evidence type="ECO:0000313" key="14">
    <source>
        <dbReference type="EMBL" id="MCV9386166.1"/>
    </source>
</evidence>
<dbReference type="PRINTS" id="PR00756">
    <property type="entry name" value="ALADIPTASE"/>
</dbReference>
<dbReference type="SUPFAM" id="SSF63737">
    <property type="entry name" value="Leukotriene A4 hydrolase N-terminal domain"/>
    <property type="match status" value="1"/>
</dbReference>
<reference evidence="14 15" key="1">
    <citation type="submission" date="2022-10" db="EMBL/GenBank/DDBJ databases">
        <title>Comparative genomics and taxonomic characterization of three novel marine species of genus Reichenbachiella exhibiting antioxidant and polysaccharide degradation activities.</title>
        <authorList>
            <person name="Muhammad N."/>
            <person name="Lee Y.-J."/>
            <person name="Ko J."/>
            <person name="Kim S.-G."/>
        </authorList>
    </citation>
    <scope>NUCLEOTIDE SEQUENCE [LARGE SCALE GENOMIC DNA]</scope>
    <source>
        <strain evidence="14 15">ABR2-5</strain>
    </source>
</reference>
<dbReference type="InterPro" id="IPR050344">
    <property type="entry name" value="Peptidase_M1_aminopeptidases"/>
</dbReference>
<dbReference type="Gene3D" id="2.60.40.1730">
    <property type="entry name" value="tricorn interacting facor f3 domain"/>
    <property type="match status" value="1"/>
</dbReference>
<dbReference type="Pfam" id="PF17900">
    <property type="entry name" value="Peptidase_M1_N"/>
    <property type="match status" value="1"/>
</dbReference>
<comment type="cofactor">
    <cofactor evidence="2">
        <name>Zn(2+)</name>
        <dbReference type="ChEBI" id="CHEBI:29105"/>
    </cofactor>
</comment>
<feature type="domain" description="Aminopeptidase N-like N-terminal" evidence="13">
    <location>
        <begin position="137"/>
        <end position="206"/>
    </location>
</feature>
<evidence type="ECO:0000259" key="13">
    <source>
        <dbReference type="Pfam" id="PF17900"/>
    </source>
</evidence>
<gene>
    <name evidence="14" type="ORF">N7U62_05795</name>
</gene>
<keyword evidence="7" id="KW-0645">Protease</keyword>
<keyword evidence="10" id="KW-0862">Zinc</keyword>
<evidence type="ECO:0000256" key="1">
    <source>
        <dbReference type="ARBA" id="ARBA00000098"/>
    </source>
</evidence>
<evidence type="ECO:0000256" key="8">
    <source>
        <dbReference type="ARBA" id="ARBA00022723"/>
    </source>
</evidence>
<dbReference type="PANTHER" id="PTHR11533:SF174">
    <property type="entry name" value="PUROMYCIN-SENSITIVE AMINOPEPTIDASE-RELATED"/>
    <property type="match status" value="1"/>
</dbReference>
<name>A0ABT3CR44_9BACT</name>
<dbReference type="InterPro" id="IPR014782">
    <property type="entry name" value="Peptidase_M1_dom"/>
</dbReference>
<dbReference type="Pfam" id="PF01433">
    <property type="entry name" value="Peptidase_M1"/>
    <property type="match status" value="1"/>
</dbReference>
<organism evidence="14 15">
    <name type="scientific">Reichenbachiella ulvae</name>
    <dbReference type="NCBI Taxonomy" id="2980104"/>
    <lineage>
        <taxon>Bacteria</taxon>
        <taxon>Pseudomonadati</taxon>
        <taxon>Bacteroidota</taxon>
        <taxon>Cytophagia</taxon>
        <taxon>Cytophagales</taxon>
        <taxon>Reichenbachiellaceae</taxon>
        <taxon>Reichenbachiella</taxon>
    </lineage>
</organism>
<feature type="domain" description="Peptidase M1 membrane alanine aminopeptidase" evidence="12">
    <location>
        <begin position="247"/>
        <end position="460"/>
    </location>
</feature>
<dbReference type="Gene3D" id="1.10.390.10">
    <property type="entry name" value="Neutral Protease Domain 2"/>
    <property type="match status" value="1"/>
</dbReference>
<dbReference type="EC" id="3.4.11.2" evidence="4"/>
<keyword evidence="9" id="KW-0378">Hydrolase</keyword>
<dbReference type="Proteomes" id="UP001300692">
    <property type="component" value="Unassembled WGS sequence"/>
</dbReference>
<keyword evidence="15" id="KW-1185">Reference proteome</keyword>
<evidence type="ECO:0000259" key="12">
    <source>
        <dbReference type="Pfam" id="PF01433"/>
    </source>
</evidence>
<comment type="similarity">
    <text evidence="3">Belongs to the peptidase M1 family.</text>
</comment>